<gene>
    <name evidence="1" type="ORF">FRUB_07542</name>
</gene>
<protein>
    <submittedName>
        <fullName evidence="1">Uncharacterized protein</fullName>
    </submittedName>
</protein>
<comment type="caution">
    <text evidence="1">The sequence shown here is derived from an EMBL/GenBank/DDBJ whole genome shotgun (WGS) entry which is preliminary data.</text>
</comment>
<reference evidence="2" key="1">
    <citation type="submission" date="2017-06" db="EMBL/GenBank/DDBJ databases">
        <title>Genome analysis of Fimbriiglobus ruber SP5, the first member of the order Planctomycetales with confirmed chitinolytic capability.</title>
        <authorList>
            <person name="Ravin N.V."/>
            <person name="Rakitin A.L."/>
            <person name="Ivanova A.A."/>
            <person name="Beletsky A.V."/>
            <person name="Kulichevskaya I.S."/>
            <person name="Mardanov A.V."/>
            <person name="Dedysh S.N."/>
        </authorList>
    </citation>
    <scope>NUCLEOTIDE SEQUENCE [LARGE SCALE GENOMIC DNA]</scope>
    <source>
        <strain evidence="2">SP5</strain>
    </source>
</reference>
<dbReference type="AlphaFoldDB" id="A0A225DAE5"/>
<evidence type="ECO:0000313" key="1">
    <source>
        <dbReference type="EMBL" id="OWK38422.1"/>
    </source>
</evidence>
<dbReference type="RefSeq" id="WP_088258227.1">
    <property type="nucleotide sequence ID" value="NZ_NIDE01000014.1"/>
</dbReference>
<sequence length="159" mass="18154">MDDEYPNGPDPAWLVWCDKLLKRLVPEDMFSPATSRQGQLLVAASTLFWEVRNAGANWDDKPELFAACEEFVARHLCDGTMGGWVAEFVRGTFAHLHRWMDRETQDYAGLYEAMFRLDGLAYHWCRLHPEPIPPEVVLWEFPATPDAEQGSVLSRGKNA</sequence>
<accession>A0A225DAE5</accession>
<dbReference type="Proteomes" id="UP000214646">
    <property type="component" value="Unassembled WGS sequence"/>
</dbReference>
<dbReference type="EMBL" id="NIDE01000014">
    <property type="protein sequence ID" value="OWK38422.1"/>
    <property type="molecule type" value="Genomic_DNA"/>
</dbReference>
<proteinExistence type="predicted"/>
<keyword evidence="2" id="KW-1185">Reference proteome</keyword>
<name>A0A225DAE5_9BACT</name>
<organism evidence="1 2">
    <name type="scientific">Fimbriiglobus ruber</name>
    <dbReference type="NCBI Taxonomy" id="1908690"/>
    <lineage>
        <taxon>Bacteria</taxon>
        <taxon>Pseudomonadati</taxon>
        <taxon>Planctomycetota</taxon>
        <taxon>Planctomycetia</taxon>
        <taxon>Gemmatales</taxon>
        <taxon>Gemmataceae</taxon>
        <taxon>Fimbriiglobus</taxon>
    </lineage>
</organism>
<evidence type="ECO:0000313" key="2">
    <source>
        <dbReference type="Proteomes" id="UP000214646"/>
    </source>
</evidence>